<feature type="compositionally biased region" description="Polar residues" evidence="5">
    <location>
        <begin position="416"/>
        <end position="430"/>
    </location>
</feature>
<evidence type="ECO:0000256" key="4">
    <source>
        <dbReference type="ARBA" id="ARBA00023136"/>
    </source>
</evidence>
<feature type="transmembrane region" description="Helical" evidence="6">
    <location>
        <begin position="102"/>
        <end position="132"/>
    </location>
</feature>
<keyword evidence="3 6" id="KW-1133">Transmembrane helix</keyword>
<dbReference type="AlphaFoldDB" id="A0A8H5FIP4"/>
<evidence type="ECO:0000256" key="1">
    <source>
        <dbReference type="ARBA" id="ARBA00004141"/>
    </source>
</evidence>
<evidence type="ECO:0000256" key="5">
    <source>
        <dbReference type="SAM" id="MobiDB-lite"/>
    </source>
</evidence>
<dbReference type="EMBL" id="JAACJK010000013">
    <property type="protein sequence ID" value="KAF5338525.1"/>
    <property type="molecule type" value="Genomic_DNA"/>
</dbReference>
<dbReference type="GO" id="GO:0004930">
    <property type="term" value="F:G protein-coupled receptor activity"/>
    <property type="evidence" value="ECO:0007669"/>
    <property type="project" value="TreeGrafter"/>
</dbReference>
<evidence type="ECO:0008006" key="10">
    <source>
        <dbReference type="Google" id="ProtNLM"/>
    </source>
</evidence>
<keyword evidence="4 6" id="KW-0472">Membrane</keyword>
<reference evidence="7 9" key="1">
    <citation type="journal article" date="2020" name="ISME J.">
        <title>Uncovering the hidden diversity of litter-decomposition mechanisms in mushroom-forming fungi.</title>
        <authorList>
            <person name="Floudas D."/>
            <person name="Bentzer J."/>
            <person name="Ahren D."/>
            <person name="Johansson T."/>
            <person name="Persson P."/>
            <person name="Tunlid A."/>
        </authorList>
    </citation>
    <scope>NUCLEOTIDE SEQUENCE [LARGE SCALE GENOMIC DNA]</scope>
    <source>
        <strain evidence="7 9">CBS 175.51</strain>
    </source>
</reference>
<dbReference type="CDD" id="cd00637">
    <property type="entry name" value="7tm_classA_rhodopsin-like"/>
    <property type="match status" value="1"/>
</dbReference>
<feature type="transmembrane region" description="Helical" evidence="6">
    <location>
        <begin position="20"/>
        <end position="40"/>
    </location>
</feature>
<sequence length="452" mass="49289">MSSSLCTGFTFDQRLGMYLGIQSSFLSAAAVIILLSYAFIRWWKRRGQKSQYMDASGSSLFLNLMVADLLQAIGSMPSIRWMREGTVTAGSLCTAQAVIKQIGINGVALSFVLVIMLFVSLCIGIHTFGVLVLQWKVPRHASKLAVVFIWVFIALVVGIPNAVHRKEVYYGPTGYWCWIDKKHTAARIVTEYVWVWASGLIMAILYGIMFLVMRGFLVVDGGIKFANRSRVRADLGSADTEEEMAAKQMANLLLFYPAVYIICVFPNSLSRWLSFTETTDATDTGGVPFQYTLFASALFAFSGLFNVILYFSTRPEYAVGPSAEHTTVTATLPTTANTGHLPHHDDSKQPSPNEEGAYPALELHKTQYGRQQNGLGHTNGATVLTDASLTQSPPSRVLSLGQSTITNASGHGHLSGQHSASRLGSATHTAASRGPSYQVDDDDDGDYGRLPS</sequence>
<feature type="transmembrane region" description="Helical" evidence="6">
    <location>
        <begin position="144"/>
        <end position="163"/>
    </location>
</feature>
<evidence type="ECO:0000256" key="3">
    <source>
        <dbReference type="ARBA" id="ARBA00022989"/>
    </source>
</evidence>
<comment type="caution">
    <text evidence="7">The sequence shown here is derived from an EMBL/GenBank/DDBJ whole genome shotgun (WGS) entry which is preliminary data.</text>
</comment>
<organism evidence="7 9">
    <name type="scientific">Ephemerocybe angulata</name>
    <dbReference type="NCBI Taxonomy" id="980116"/>
    <lineage>
        <taxon>Eukaryota</taxon>
        <taxon>Fungi</taxon>
        <taxon>Dikarya</taxon>
        <taxon>Basidiomycota</taxon>
        <taxon>Agaricomycotina</taxon>
        <taxon>Agaricomycetes</taxon>
        <taxon>Agaricomycetidae</taxon>
        <taxon>Agaricales</taxon>
        <taxon>Agaricineae</taxon>
        <taxon>Psathyrellaceae</taxon>
        <taxon>Ephemerocybe</taxon>
    </lineage>
</organism>
<dbReference type="SUPFAM" id="SSF81321">
    <property type="entry name" value="Family A G protein-coupled receptor-like"/>
    <property type="match status" value="1"/>
</dbReference>
<accession>A0A8H5FIP4</accession>
<feature type="region of interest" description="Disordered" evidence="5">
    <location>
        <begin position="333"/>
        <end position="356"/>
    </location>
</feature>
<dbReference type="PANTHER" id="PTHR23112">
    <property type="entry name" value="G PROTEIN-COUPLED RECEPTOR 157-RELATED"/>
    <property type="match status" value="1"/>
</dbReference>
<evidence type="ECO:0000313" key="9">
    <source>
        <dbReference type="Proteomes" id="UP000541558"/>
    </source>
</evidence>
<feature type="transmembrane region" description="Helical" evidence="6">
    <location>
        <begin position="252"/>
        <end position="269"/>
    </location>
</feature>
<evidence type="ECO:0000313" key="8">
    <source>
        <dbReference type="EMBL" id="KAF5338525.1"/>
    </source>
</evidence>
<dbReference type="GO" id="GO:0005886">
    <property type="term" value="C:plasma membrane"/>
    <property type="evidence" value="ECO:0007669"/>
    <property type="project" value="TreeGrafter"/>
</dbReference>
<proteinExistence type="predicted"/>
<gene>
    <name evidence="8" type="ORF">D9611_013292</name>
    <name evidence="7" type="ORF">D9611_014807</name>
</gene>
<feature type="transmembrane region" description="Helical" evidence="6">
    <location>
        <begin position="289"/>
        <end position="311"/>
    </location>
</feature>
<dbReference type="Gene3D" id="1.20.1070.10">
    <property type="entry name" value="Rhodopsin 7-helix transmembrane proteins"/>
    <property type="match status" value="1"/>
</dbReference>
<feature type="transmembrane region" description="Helical" evidence="6">
    <location>
        <begin position="60"/>
        <end position="82"/>
    </location>
</feature>
<evidence type="ECO:0000256" key="6">
    <source>
        <dbReference type="SAM" id="Phobius"/>
    </source>
</evidence>
<dbReference type="OrthoDB" id="100006at2759"/>
<comment type="subcellular location">
    <subcellularLocation>
        <location evidence="1">Membrane</location>
        <topology evidence="1">Multi-pass membrane protein</topology>
    </subcellularLocation>
</comment>
<name>A0A8H5FIP4_9AGAR</name>
<keyword evidence="2 6" id="KW-0812">Transmembrane</keyword>
<dbReference type="GO" id="GO:0007189">
    <property type="term" value="P:adenylate cyclase-activating G protein-coupled receptor signaling pathway"/>
    <property type="evidence" value="ECO:0007669"/>
    <property type="project" value="TreeGrafter"/>
</dbReference>
<keyword evidence="9" id="KW-1185">Reference proteome</keyword>
<feature type="region of interest" description="Disordered" evidence="5">
    <location>
        <begin position="405"/>
        <end position="452"/>
    </location>
</feature>
<protein>
    <recommendedName>
        <fullName evidence="10">Glucose receptor Git3 N-terminal domain-containing protein</fullName>
    </recommendedName>
</protein>
<dbReference type="EMBL" id="JAACJK010000029">
    <property type="protein sequence ID" value="KAF5337843.1"/>
    <property type="molecule type" value="Genomic_DNA"/>
</dbReference>
<dbReference type="PANTHER" id="PTHR23112:SF37">
    <property type="entry name" value="G PROTEIN-COUPLED RECEPTOR GPR1"/>
    <property type="match status" value="1"/>
</dbReference>
<evidence type="ECO:0000313" key="7">
    <source>
        <dbReference type="EMBL" id="KAF5337843.1"/>
    </source>
</evidence>
<dbReference type="Proteomes" id="UP000541558">
    <property type="component" value="Unassembled WGS sequence"/>
</dbReference>
<feature type="transmembrane region" description="Helical" evidence="6">
    <location>
        <begin position="193"/>
        <end position="219"/>
    </location>
</feature>
<evidence type="ECO:0000256" key="2">
    <source>
        <dbReference type="ARBA" id="ARBA00022692"/>
    </source>
</evidence>